<gene>
    <name evidence="16" type="ORF">NDK47_23155</name>
</gene>
<evidence type="ECO:0000313" key="17">
    <source>
        <dbReference type="Proteomes" id="UP001056500"/>
    </source>
</evidence>
<keyword evidence="5" id="KW-0597">Phosphoprotein</keyword>
<keyword evidence="17" id="KW-1185">Reference proteome</keyword>
<evidence type="ECO:0000256" key="10">
    <source>
        <dbReference type="ARBA" id="ARBA00023012"/>
    </source>
</evidence>
<dbReference type="EC" id="2.7.13.3" evidence="3"/>
<keyword evidence="4" id="KW-1003">Cell membrane</keyword>
<dbReference type="PRINTS" id="PR00344">
    <property type="entry name" value="BCTRLSENSOR"/>
</dbReference>
<sequence>MKNSISRRFIVMMLLFVTLIFAGAVFLLWNSYNTFKHYQSTLNQYQQKQELVSQISTHANQIFFRARGYYAFLNQFEYNELFKEKEQLESTLHAFSKLPLDPQEKEMVQSIQNFMTDFFTNVFPRMSQYAGSGDYESLRKLSSSGINQSVNDLLKYAAQYQKETDELLLQESTQLFEDLSRQGLLFLGFIFMILIISIWVITKATRDIGRPLEHLAAEADRFAKGEPVLLPKRKQEDEIGKLTDSFDFMVRQIQAKEEELTAQNEELQAQQDELMMQQEELQEAVLKMEENERYLEKRNLFIQSLSNTLDKPELLRSIIVHLTKILDAEKGVIVLLNQERSHASFGVSEQGVSQLLGSLEQGPLSRVKETGQLYVVHREANAAERGYHEDGWSVHDLYLPLWNAEKELVACIVLTRLDQTITQQEKQLAASLAQQISLALDKLAMYEETEKQRQITQDMLDTIQEGVQLLNLDGETVQVNRTFRDLFEIGSREAVTWPGFPAFFTWLREKLKHGEQLIDYLEAVLQGDEEKRLAGHVFEWEGTRKRYIQLYAEPLYSKQEMLGTLLVYRDITKEYEIDRMKSEFVSTVSHELRTPLASVLGFAELLLYKELKPERQHRYLSAIYQEANRLTSLINDFLDLQRMESGRQLYDPKKVVMDDLIREVFALQQEHAPRHRLQLDLLTDRLTVTGDREKLRQVLTNLINNAIKYSPDGGTITVTCRSDGQHLIIEVQDDGLGIPSESIPHLFSKFYRVDNSDRREIGGTGLGLAIVQEILKMHNGEIAVTSELGAGSTFSVTLPYHPDQLSKAILQADQQQR</sequence>
<keyword evidence="12" id="KW-0175">Coiled coil</keyword>
<dbReference type="Gene3D" id="3.30.450.20">
    <property type="entry name" value="PAS domain"/>
    <property type="match status" value="1"/>
</dbReference>
<keyword evidence="13" id="KW-0812">Transmembrane</keyword>
<dbReference type="InterPro" id="IPR003660">
    <property type="entry name" value="HAMP_dom"/>
</dbReference>
<dbReference type="InterPro" id="IPR013656">
    <property type="entry name" value="PAS_4"/>
</dbReference>
<evidence type="ECO:0000313" key="16">
    <source>
        <dbReference type="EMBL" id="USG64988.1"/>
    </source>
</evidence>
<feature type="coiled-coil region" evidence="12">
    <location>
        <begin position="246"/>
        <end position="298"/>
    </location>
</feature>
<dbReference type="Pfam" id="PF08448">
    <property type="entry name" value="PAS_4"/>
    <property type="match status" value="1"/>
</dbReference>
<dbReference type="CDD" id="cd06225">
    <property type="entry name" value="HAMP"/>
    <property type="match status" value="1"/>
</dbReference>
<dbReference type="GO" id="GO:0005524">
    <property type="term" value="F:ATP binding"/>
    <property type="evidence" value="ECO:0007669"/>
    <property type="project" value="UniProtKB-KW"/>
</dbReference>
<dbReference type="PROSITE" id="PS50109">
    <property type="entry name" value="HIS_KIN"/>
    <property type="match status" value="1"/>
</dbReference>
<dbReference type="SUPFAM" id="SSF55781">
    <property type="entry name" value="GAF domain-like"/>
    <property type="match status" value="1"/>
</dbReference>
<dbReference type="InterPro" id="IPR036097">
    <property type="entry name" value="HisK_dim/P_sf"/>
</dbReference>
<dbReference type="PANTHER" id="PTHR43711:SF30">
    <property type="entry name" value="HISTIDINE KINASE"/>
    <property type="match status" value="1"/>
</dbReference>
<dbReference type="Pfam" id="PF00512">
    <property type="entry name" value="HisKA"/>
    <property type="match status" value="1"/>
</dbReference>
<evidence type="ECO:0000256" key="11">
    <source>
        <dbReference type="ARBA" id="ARBA00023136"/>
    </source>
</evidence>
<name>A0ABY4WFT0_9BACL</name>
<proteinExistence type="predicted"/>
<dbReference type="InterPro" id="IPR003661">
    <property type="entry name" value="HisK_dim/P_dom"/>
</dbReference>
<feature type="domain" description="HAMP" evidence="15">
    <location>
        <begin position="206"/>
        <end position="258"/>
    </location>
</feature>
<evidence type="ECO:0000256" key="1">
    <source>
        <dbReference type="ARBA" id="ARBA00000085"/>
    </source>
</evidence>
<dbReference type="InterPro" id="IPR003018">
    <property type="entry name" value="GAF"/>
</dbReference>
<dbReference type="EMBL" id="CP098755">
    <property type="protein sequence ID" value="USG64988.1"/>
    <property type="molecule type" value="Genomic_DNA"/>
</dbReference>
<dbReference type="SMART" id="SM00388">
    <property type="entry name" value="HisKA"/>
    <property type="match status" value="1"/>
</dbReference>
<dbReference type="InterPro" id="IPR029016">
    <property type="entry name" value="GAF-like_dom_sf"/>
</dbReference>
<dbReference type="SMART" id="SM00387">
    <property type="entry name" value="HATPase_c"/>
    <property type="match status" value="1"/>
</dbReference>
<dbReference type="InterPro" id="IPR004358">
    <property type="entry name" value="Sig_transdc_His_kin-like_C"/>
</dbReference>
<dbReference type="Gene3D" id="1.10.287.130">
    <property type="match status" value="1"/>
</dbReference>
<dbReference type="Pfam" id="PF02518">
    <property type="entry name" value="HATPase_c"/>
    <property type="match status" value="1"/>
</dbReference>
<evidence type="ECO:0000256" key="12">
    <source>
        <dbReference type="SAM" id="Coils"/>
    </source>
</evidence>
<evidence type="ECO:0000256" key="3">
    <source>
        <dbReference type="ARBA" id="ARBA00012438"/>
    </source>
</evidence>
<dbReference type="RefSeq" id="WP_251872095.1">
    <property type="nucleotide sequence ID" value="NZ_CP098755.1"/>
</dbReference>
<evidence type="ECO:0000256" key="13">
    <source>
        <dbReference type="SAM" id="Phobius"/>
    </source>
</evidence>
<dbReference type="Gene3D" id="3.30.565.10">
    <property type="entry name" value="Histidine kinase-like ATPase, C-terminal domain"/>
    <property type="match status" value="1"/>
</dbReference>
<evidence type="ECO:0000259" key="14">
    <source>
        <dbReference type="PROSITE" id="PS50109"/>
    </source>
</evidence>
<dbReference type="SUPFAM" id="SSF47384">
    <property type="entry name" value="Homodimeric domain of signal transducing histidine kinase"/>
    <property type="match status" value="1"/>
</dbReference>
<keyword evidence="10" id="KW-0902">Two-component regulatory system</keyword>
<dbReference type="PROSITE" id="PS50885">
    <property type="entry name" value="HAMP"/>
    <property type="match status" value="1"/>
</dbReference>
<dbReference type="CDD" id="cd00075">
    <property type="entry name" value="HATPase"/>
    <property type="match status" value="1"/>
</dbReference>
<dbReference type="Proteomes" id="UP001056500">
    <property type="component" value="Chromosome"/>
</dbReference>
<evidence type="ECO:0000256" key="4">
    <source>
        <dbReference type="ARBA" id="ARBA00022475"/>
    </source>
</evidence>
<dbReference type="SMART" id="SM00304">
    <property type="entry name" value="HAMP"/>
    <property type="match status" value="1"/>
</dbReference>
<accession>A0ABY4WFT0</accession>
<protein>
    <recommendedName>
        <fullName evidence="3">histidine kinase</fullName>
        <ecNumber evidence="3">2.7.13.3</ecNumber>
    </recommendedName>
</protein>
<evidence type="ECO:0000259" key="15">
    <source>
        <dbReference type="PROSITE" id="PS50885"/>
    </source>
</evidence>
<keyword evidence="7" id="KW-0547">Nucleotide-binding</keyword>
<evidence type="ECO:0000256" key="8">
    <source>
        <dbReference type="ARBA" id="ARBA00022777"/>
    </source>
</evidence>
<dbReference type="SUPFAM" id="SSF55785">
    <property type="entry name" value="PYP-like sensor domain (PAS domain)"/>
    <property type="match status" value="1"/>
</dbReference>
<dbReference type="PANTHER" id="PTHR43711">
    <property type="entry name" value="TWO-COMPONENT HISTIDINE KINASE"/>
    <property type="match status" value="1"/>
</dbReference>
<feature type="transmembrane region" description="Helical" evidence="13">
    <location>
        <begin position="9"/>
        <end position="29"/>
    </location>
</feature>
<evidence type="ECO:0000256" key="6">
    <source>
        <dbReference type="ARBA" id="ARBA00022679"/>
    </source>
</evidence>
<dbReference type="Gene3D" id="6.10.340.10">
    <property type="match status" value="1"/>
</dbReference>
<reference evidence="16" key="1">
    <citation type="submission" date="2022-06" db="EMBL/GenBank/DDBJ databases">
        <title>Genome sequencing of Brevibacillus sp. BB3-R1.</title>
        <authorList>
            <person name="Heo J."/>
            <person name="Lee D."/>
            <person name="Won M."/>
            <person name="Han B.-H."/>
            <person name="Hong S.-B."/>
            <person name="Kwon S.-W."/>
        </authorList>
    </citation>
    <scope>NUCLEOTIDE SEQUENCE</scope>
    <source>
        <strain evidence="16">BB3-R1</strain>
    </source>
</reference>
<dbReference type="InterPro" id="IPR036890">
    <property type="entry name" value="HATPase_C_sf"/>
</dbReference>
<evidence type="ECO:0000256" key="5">
    <source>
        <dbReference type="ARBA" id="ARBA00022553"/>
    </source>
</evidence>
<keyword evidence="11 13" id="KW-0472">Membrane</keyword>
<dbReference type="Pfam" id="PF13185">
    <property type="entry name" value="GAF_2"/>
    <property type="match status" value="1"/>
</dbReference>
<dbReference type="InterPro" id="IPR050736">
    <property type="entry name" value="Sensor_HK_Regulatory"/>
</dbReference>
<dbReference type="Gene3D" id="3.30.450.40">
    <property type="match status" value="1"/>
</dbReference>
<dbReference type="InterPro" id="IPR005467">
    <property type="entry name" value="His_kinase_dom"/>
</dbReference>
<keyword evidence="9 16" id="KW-0067">ATP-binding</keyword>
<organism evidence="16 17">
    <name type="scientific">Brevibacillus ruminantium</name>
    <dbReference type="NCBI Taxonomy" id="2950604"/>
    <lineage>
        <taxon>Bacteria</taxon>
        <taxon>Bacillati</taxon>
        <taxon>Bacillota</taxon>
        <taxon>Bacilli</taxon>
        <taxon>Bacillales</taxon>
        <taxon>Paenibacillaceae</taxon>
        <taxon>Brevibacillus</taxon>
    </lineage>
</organism>
<evidence type="ECO:0000256" key="2">
    <source>
        <dbReference type="ARBA" id="ARBA00004651"/>
    </source>
</evidence>
<dbReference type="SMART" id="SM00065">
    <property type="entry name" value="GAF"/>
    <property type="match status" value="1"/>
</dbReference>
<keyword evidence="8" id="KW-0418">Kinase</keyword>
<dbReference type="InterPro" id="IPR035965">
    <property type="entry name" value="PAS-like_dom_sf"/>
</dbReference>
<dbReference type="InterPro" id="IPR003594">
    <property type="entry name" value="HATPase_dom"/>
</dbReference>
<comment type="subcellular location">
    <subcellularLocation>
        <location evidence="2">Cell membrane</location>
        <topology evidence="2">Multi-pass membrane protein</topology>
    </subcellularLocation>
</comment>
<feature type="transmembrane region" description="Helical" evidence="13">
    <location>
        <begin position="183"/>
        <end position="202"/>
    </location>
</feature>
<dbReference type="SUPFAM" id="SSF158472">
    <property type="entry name" value="HAMP domain-like"/>
    <property type="match status" value="1"/>
</dbReference>
<keyword evidence="13" id="KW-1133">Transmembrane helix</keyword>
<comment type="catalytic activity">
    <reaction evidence="1">
        <text>ATP + protein L-histidine = ADP + protein N-phospho-L-histidine.</text>
        <dbReference type="EC" id="2.7.13.3"/>
    </reaction>
</comment>
<evidence type="ECO:0000256" key="9">
    <source>
        <dbReference type="ARBA" id="ARBA00022840"/>
    </source>
</evidence>
<dbReference type="CDD" id="cd00082">
    <property type="entry name" value="HisKA"/>
    <property type="match status" value="1"/>
</dbReference>
<dbReference type="SUPFAM" id="SSF55874">
    <property type="entry name" value="ATPase domain of HSP90 chaperone/DNA topoisomerase II/histidine kinase"/>
    <property type="match status" value="1"/>
</dbReference>
<evidence type="ECO:0000256" key="7">
    <source>
        <dbReference type="ARBA" id="ARBA00022741"/>
    </source>
</evidence>
<feature type="domain" description="Histidine kinase" evidence="14">
    <location>
        <begin position="587"/>
        <end position="802"/>
    </location>
</feature>
<keyword evidence="6" id="KW-0808">Transferase</keyword>